<feature type="chain" id="PRO_5010890380" evidence="2">
    <location>
        <begin position="23"/>
        <end position="271"/>
    </location>
</feature>
<accession>A0A1X7VM38</accession>
<sequence length="271" mass="28667">MSTAPALIKCALFFFLVASVCSKGVFKHAAPKQGSLFDNCTAQLNNNLPQTCNRTLLGLGGDIPEPSSSEGRAALNAAFAQTCTPACIEPAVQYIQCVYSHPIFGNSSSAFQNYLSNLVRNVYCGEDDGEYCYVRFLRVNDTLPGLDTCPDLNDDFILVCNATTPQSCYDDLSNVSSMLGCCATGFLPYWQDCNVTFDPPCGYTSPSTSTPTSTSTSTSTSTPTDTSTPTNTSTPTGTSIPTPTASPSPANGLYPFAALSMIAFAILGLLF</sequence>
<feature type="region of interest" description="Disordered" evidence="1">
    <location>
        <begin position="206"/>
        <end position="246"/>
    </location>
</feature>
<dbReference type="EnsemblMetazoa" id="Aqu2.1.41127_001">
    <property type="protein sequence ID" value="Aqu2.1.41127_001"/>
    <property type="gene ID" value="Aqu2.1.41127"/>
</dbReference>
<organism evidence="3">
    <name type="scientific">Amphimedon queenslandica</name>
    <name type="common">Sponge</name>
    <dbReference type="NCBI Taxonomy" id="400682"/>
    <lineage>
        <taxon>Eukaryota</taxon>
        <taxon>Metazoa</taxon>
        <taxon>Porifera</taxon>
        <taxon>Demospongiae</taxon>
        <taxon>Heteroscleromorpha</taxon>
        <taxon>Haplosclerida</taxon>
        <taxon>Niphatidae</taxon>
        <taxon>Amphimedon</taxon>
    </lineage>
</organism>
<dbReference type="AlphaFoldDB" id="A0A1X7VM38"/>
<evidence type="ECO:0000256" key="1">
    <source>
        <dbReference type="SAM" id="MobiDB-lite"/>
    </source>
</evidence>
<evidence type="ECO:0000256" key="2">
    <source>
        <dbReference type="SAM" id="SignalP"/>
    </source>
</evidence>
<feature type="signal peptide" evidence="2">
    <location>
        <begin position="1"/>
        <end position="22"/>
    </location>
</feature>
<proteinExistence type="predicted"/>
<dbReference type="InParanoid" id="A0A1X7VM38"/>
<protein>
    <submittedName>
        <fullName evidence="3">Uncharacterized protein</fullName>
    </submittedName>
</protein>
<reference evidence="3" key="1">
    <citation type="submission" date="2017-05" db="UniProtKB">
        <authorList>
            <consortium name="EnsemblMetazoa"/>
        </authorList>
    </citation>
    <scope>IDENTIFICATION</scope>
</reference>
<evidence type="ECO:0000313" key="3">
    <source>
        <dbReference type="EnsemblMetazoa" id="Aqu2.1.41127_001"/>
    </source>
</evidence>
<name>A0A1X7VM38_AMPQE</name>
<keyword evidence="2" id="KW-0732">Signal</keyword>